<reference evidence="3" key="2">
    <citation type="submission" date="2023-05" db="EMBL/GenBank/DDBJ databases">
        <authorList>
            <consortium name="Lawrence Berkeley National Laboratory"/>
            <person name="Steindorff A."/>
            <person name="Hensen N."/>
            <person name="Bonometti L."/>
            <person name="Westerberg I."/>
            <person name="Brannstrom I.O."/>
            <person name="Guillou S."/>
            <person name="Cros-Aarteil S."/>
            <person name="Calhoun S."/>
            <person name="Haridas S."/>
            <person name="Kuo A."/>
            <person name="Mondo S."/>
            <person name="Pangilinan J."/>
            <person name="Riley R."/>
            <person name="Labutti K."/>
            <person name="Andreopoulos B."/>
            <person name="Lipzen A."/>
            <person name="Chen C."/>
            <person name="Yanf M."/>
            <person name="Daum C."/>
            <person name="Ng V."/>
            <person name="Clum A."/>
            <person name="Ohm R."/>
            <person name="Martin F."/>
            <person name="Silar P."/>
            <person name="Natvig D."/>
            <person name="Lalanne C."/>
            <person name="Gautier V."/>
            <person name="Ament-Velasquez S.L."/>
            <person name="Kruys A."/>
            <person name="Hutchinson M.I."/>
            <person name="Powell A.J."/>
            <person name="Barry K."/>
            <person name="Miller A.N."/>
            <person name="Grigoriev I.V."/>
            <person name="Debuchy R."/>
            <person name="Gladieux P."/>
            <person name="Thoren M.H."/>
            <person name="Johannesson H."/>
        </authorList>
    </citation>
    <scope>NUCLEOTIDE SEQUENCE</scope>
    <source>
        <strain evidence="3">CBS 103.79</strain>
    </source>
</reference>
<dbReference type="InterPro" id="IPR002877">
    <property type="entry name" value="RNA_MeTrfase_FtsJ_dom"/>
</dbReference>
<evidence type="ECO:0000313" key="4">
    <source>
        <dbReference type="Proteomes" id="UP001303889"/>
    </source>
</evidence>
<dbReference type="AlphaFoldDB" id="A0AAN6RQT4"/>
<dbReference type="Gene3D" id="3.40.50.150">
    <property type="entry name" value="Vaccinia Virus protein VP39"/>
    <property type="match status" value="1"/>
</dbReference>
<protein>
    <recommendedName>
        <fullName evidence="2">Ribosomal RNA methyltransferase FtsJ domain-containing protein</fullName>
    </recommendedName>
</protein>
<accession>A0AAN6RQT4</accession>
<evidence type="ECO:0000259" key="2">
    <source>
        <dbReference type="Pfam" id="PF01728"/>
    </source>
</evidence>
<comment type="caution">
    <text evidence="3">The sequence shown here is derived from an EMBL/GenBank/DDBJ whole genome shotgun (WGS) entry which is preliminary data.</text>
</comment>
<feature type="region of interest" description="Disordered" evidence="1">
    <location>
        <begin position="274"/>
        <end position="294"/>
    </location>
</feature>
<dbReference type="GO" id="GO:0008168">
    <property type="term" value="F:methyltransferase activity"/>
    <property type="evidence" value="ECO:0007669"/>
    <property type="project" value="InterPro"/>
</dbReference>
<proteinExistence type="predicted"/>
<dbReference type="EMBL" id="MU855837">
    <property type="protein sequence ID" value="KAK3899073.1"/>
    <property type="molecule type" value="Genomic_DNA"/>
</dbReference>
<feature type="domain" description="Ribosomal RNA methyltransferase FtsJ" evidence="2">
    <location>
        <begin position="94"/>
        <end position="246"/>
    </location>
</feature>
<dbReference type="Pfam" id="PF01728">
    <property type="entry name" value="FtsJ"/>
    <property type="match status" value="1"/>
</dbReference>
<evidence type="ECO:0000313" key="3">
    <source>
        <dbReference type="EMBL" id="KAK3899073.1"/>
    </source>
</evidence>
<dbReference type="GO" id="GO:0032259">
    <property type="term" value="P:methylation"/>
    <property type="evidence" value="ECO:0007669"/>
    <property type="project" value="InterPro"/>
</dbReference>
<dbReference type="Proteomes" id="UP001303889">
    <property type="component" value="Unassembled WGS sequence"/>
</dbReference>
<feature type="compositionally biased region" description="Acidic residues" evidence="1">
    <location>
        <begin position="284"/>
        <end position="294"/>
    </location>
</feature>
<reference evidence="3" key="1">
    <citation type="journal article" date="2023" name="Mol. Phylogenet. Evol.">
        <title>Genome-scale phylogeny and comparative genomics of the fungal order Sordariales.</title>
        <authorList>
            <person name="Hensen N."/>
            <person name="Bonometti L."/>
            <person name="Westerberg I."/>
            <person name="Brannstrom I.O."/>
            <person name="Guillou S."/>
            <person name="Cros-Aarteil S."/>
            <person name="Calhoun S."/>
            <person name="Haridas S."/>
            <person name="Kuo A."/>
            <person name="Mondo S."/>
            <person name="Pangilinan J."/>
            <person name="Riley R."/>
            <person name="LaButti K."/>
            <person name="Andreopoulos B."/>
            <person name="Lipzen A."/>
            <person name="Chen C."/>
            <person name="Yan M."/>
            <person name="Daum C."/>
            <person name="Ng V."/>
            <person name="Clum A."/>
            <person name="Steindorff A."/>
            <person name="Ohm R.A."/>
            <person name="Martin F."/>
            <person name="Silar P."/>
            <person name="Natvig D.O."/>
            <person name="Lalanne C."/>
            <person name="Gautier V."/>
            <person name="Ament-Velasquez S.L."/>
            <person name="Kruys A."/>
            <person name="Hutchinson M.I."/>
            <person name="Powell A.J."/>
            <person name="Barry K."/>
            <person name="Miller A.N."/>
            <person name="Grigoriev I.V."/>
            <person name="Debuchy R."/>
            <person name="Gladieux P."/>
            <person name="Hiltunen Thoren M."/>
            <person name="Johannesson H."/>
        </authorList>
    </citation>
    <scope>NUCLEOTIDE SEQUENCE</scope>
    <source>
        <strain evidence="3">CBS 103.79</strain>
    </source>
</reference>
<organism evidence="3 4">
    <name type="scientific">Staphylotrichum tortipilum</name>
    <dbReference type="NCBI Taxonomy" id="2831512"/>
    <lineage>
        <taxon>Eukaryota</taxon>
        <taxon>Fungi</taxon>
        <taxon>Dikarya</taxon>
        <taxon>Ascomycota</taxon>
        <taxon>Pezizomycotina</taxon>
        <taxon>Sordariomycetes</taxon>
        <taxon>Sordariomycetidae</taxon>
        <taxon>Sordariales</taxon>
        <taxon>Chaetomiaceae</taxon>
        <taxon>Staphylotrichum</taxon>
    </lineage>
</organism>
<gene>
    <name evidence="3" type="ORF">C8A05DRAFT_46772</name>
</gene>
<name>A0AAN6RQT4_9PEZI</name>
<dbReference type="InterPro" id="IPR029063">
    <property type="entry name" value="SAM-dependent_MTases_sf"/>
</dbReference>
<dbReference type="SUPFAM" id="SSF53335">
    <property type="entry name" value="S-adenosyl-L-methionine-dependent methyltransferases"/>
    <property type="match status" value="1"/>
</dbReference>
<sequence length="334" mass="36374">MSTIPDIPGETPSPRHPNAVISEYLANHIPEYRELGWSNPAADEHFAQERQNADKPTAKAKDNFYRMTCAIGHELNTTTGGALIIPPSSHPPAILDLCLAPGGFSTTALALNPTATLHGLTLPSSLGGYDVRIPRWRTHPRIAAIHFLDVTMLTSEMDLSFPIPDTHPDAGRFITTNPLPRLLRQLVLAMGRIKEGGTLVVVMHRADAWGTARVVETIRGFSERVQLFKPARAHARKGSFYLVARGVMPGEAGEAVEWWRELWRMATFGRGVGEGREGDQGVGDGDDGGAEGEYEEGDDAKALLEAFGEELVRLTAPVFKIQAQALRTAPYVGK</sequence>
<keyword evidence="4" id="KW-1185">Reference proteome</keyword>
<evidence type="ECO:0000256" key="1">
    <source>
        <dbReference type="SAM" id="MobiDB-lite"/>
    </source>
</evidence>